<feature type="chain" id="PRO_5001761658" description="Lipoprotein" evidence="1">
    <location>
        <begin position="27"/>
        <end position="280"/>
    </location>
</feature>
<dbReference type="EMBL" id="JNFF01000094">
    <property type="protein sequence ID" value="KEQ28895.1"/>
    <property type="molecule type" value="Genomic_DNA"/>
</dbReference>
<name>A0A081PDX2_9SPHI</name>
<keyword evidence="1" id="KW-0732">Signal</keyword>
<feature type="signal peptide" evidence="1">
    <location>
        <begin position="1"/>
        <end position="26"/>
    </location>
</feature>
<protein>
    <recommendedName>
        <fullName evidence="4">Lipoprotein</fullName>
    </recommendedName>
</protein>
<keyword evidence="3" id="KW-1185">Reference proteome</keyword>
<evidence type="ECO:0008006" key="4">
    <source>
        <dbReference type="Google" id="ProtNLM"/>
    </source>
</evidence>
<proteinExistence type="predicted"/>
<dbReference type="eggNOG" id="ENOG5032VSS">
    <property type="taxonomic scope" value="Bacteria"/>
</dbReference>
<reference evidence="2 3" key="1">
    <citation type="journal article" date="1992" name="Int. J. Syst. Bacteriol.">
        <title>Sphingobacterium antarcticus sp. nov. a Psychrotrophic Bacterium from the Soils of Schirmacher Oasis, Antarctica.</title>
        <authorList>
            <person name="Shivaji S."/>
            <person name="Ray M.K."/>
            <person name="Rao N.S."/>
            <person name="Saiserr L."/>
            <person name="Jagannadham M.V."/>
            <person name="Kumar G.S."/>
            <person name="Reddy G."/>
            <person name="Bhargava P.M."/>
        </authorList>
    </citation>
    <scope>NUCLEOTIDE SEQUENCE [LARGE SCALE GENOMIC DNA]</scope>
    <source>
        <strain evidence="2 3">4BY</strain>
    </source>
</reference>
<comment type="caution">
    <text evidence="2">The sequence shown here is derived from an EMBL/GenBank/DDBJ whole genome shotgun (WGS) entry which is preliminary data.</text>
</comment>
<evidence type="ECO:0000313" key="2">
    <source>
        <dbReference type="EMBL" id="KEQ28895.1"/>
    </source>
</evidence>
<dbReference type="RefSeq" id="WP_037443187.1">
    <property type="nucleotide sequence ID" value="NZ_JNFF01000094.1"/>
</dbReference>
<accession>A0A081PDX2</accession>
<dbReference type="PROSITE" id="PS51257">
    <property type="entry name" value="PROKAR_LIPOPROTEIN"/>
    <property type="match status" value="1"/>
</dbReference>
<evidence type="ECO:0000313" key="3">
    <source>
        <dbReference type="Proteomes" id="UP000028007"/>
    </source>
</evidence>
<sequence length="280" mass="30582">MKKIFYLLLLACVSVSCKSYMLSTVAADSPAEMTSNGVFKLENDSLRITYNFAGMDAPLKIDIYNKLNDPIYVNWNNSALIIREKAYSFIQSDIKISGNTSNVSENNRRSLYNYSEGSLNALATIPNNEGFIPPASQITREITVLDAASFDPFPKSEYKSAAWNYSDGTGVLYVKQADFDADNSPLKFRSYITLYTLKENKPDNFVSTGNFYVSSIARSGANPKKTSEYEGNPGNVMMTSKITGFGKTMTGVALVGAVGGLAAADAALSEKNNNRNKSVN</sequence>
<dbReference type="OrthoDB" id="948349at2"/>
<evidence type="ECO:0000256" key="1">
    <source>
        <dbReference type="SAM" id="SignalP"/>
    </source>
</evidence>
<dbReference type="Proteomes" id="UP000028007">
    <property type="component" value="Unassembled WGS sequence"/>
</dbReference>
<gene>
    <name evidence="2" type="ORF">N180_19355</name>
</gene>
<organism evidence="2 3">
    <name type="scientific">Pedobacter antarcticus 4BY</name>
    <dbReference type="NCBI Taxonomy" id="1358423"/>
    <lineage>
        <taxon>Bacteria</taxon>
        <taxon>Pseudomonadati</taxon>
        <taxon>Bacteroidota</taxon>
        <taxon>Sphingobacteriia</taxon>
        <taxon>Sphingobacteriales</taxon>
        <taxon>Sphingobacteriaceae</taxon>
        <taxon>Pedobacter</taxon>
    </lineage>
</organism>
<dbReference type="AlphaFoldDB" id="A0A081PDX2"/>